<evidence type="ECO:0000256" key="1">
    <source>
        <dbReference type="SAM" id="MobiDB-lite"/>
    </source>
</evidence>
<evidence type="ECO:0000313" key="3">
    <source>
        <dbReference type="Proteomes" id="UP001596303"/>
    </source>
</evidence>
<comment type="caution">
    <text evidence="2">The sequence shown here is derived from an EMBL/GenBank/DDBJ whole genome shotgun (WGS) entry which is preliminary data.</text>
</comment>
<dbReference type="EMBL" id="JBHSSW010000066">
    <property type="protein sequence ID" value="MFC6199812.1"/>
    <property type="molecule type" value="Genomic_DNA"/>
</dbReference>
<feature type="region of interest" description="Disordered" evidence="1">
    <location>
        <begin position="20"/>
        <end position="39"/>
    </location>
</feature>
<keyword evidence="3" id="KW-1185">Reference proteome</keyword>
<proteinExistence type="predicted"/>
<sequence>MTDSKSGQTDSDHLQEVLQISEKDGERPGPIIVSRHGKPALDRNAGPRLDWRAYKDWWARYEIGSLAEGQAAPEALKEIVKDSDVVLSSSRPRAFETATLAAPWATIEQSEMFYEANLPPPRWDGVKFLPKTWNILARAAWLRGHKLDGEGIRDAEARADAAADYLIKRAEEGKVYLAAHGWFNRMLRPRLRARGWRCRIDGGDSYWSYRVYERVK</sequence>
<dbReference type="Proteomes" id="UP001596303">
    <property type="component" value="Unassembled WGS sequence"/>
</dbReference>
<reference evidence="3" key="1">
    <citation type="journal article" date="2019" name="Int. J. Syst. Evol. Microbiol.">
        <title>The Global Catalogue of Microorganisms (GCM) 10K type strain sequencing project: providing services to taxonomists for standard genome sequencing and annotation.</title>
        <authorList>
            <consortium name="The Broad Institute Genomics Platform"/>
            <consortium name="The Broad Institute Genome Sequencing Center for Infectious Disease"/>
            <person name="Wu L."/>
            <person name="Ma J."/>
        </authorList>
    </citation>
    <scope>NUCLEOTIDE SEQUENCE [LARGE SCALE GENOMIC DNA]</scope>
    <source>
        <strain evidence="3">CGMCC-1.15741</strain>
    </source>
</reference>
<dbReference type="InterPro" id="IPR013078">
    <property type="entry name" value="His_Pase_superF_clade-1"/>
</dbReference>
<dbReference type="RefSeq" id="WP_377381294.1">
    <property type="nucleotide sequence ID" value="NZ_JBHSSW010000066.1"/>
</dbReference>
<dbReference type="InterPro" id="IPR029033">
    <property type="entry name" value="His_PPase_superfam"/>
</dbReference>
<protein>
    <submittedName>
        <fullName evidence="2">Histidine phosphatase family protein</fullName>
    </submittedName>
</protein>
<name>A0ABW1SDK4_9PROT</name>
<evidence type="ECO:0000313" key="2">
    <source>
        <dbReference type="EMBL" id="MFC6199812.1"/>
    </source>
</evidence>
<gene>
    <name evidence="2" type="ORF">ACFQDM_17165</name>
</gene>
<dbReference type="Pfam" id="PF00300">
    <property type="entry name" value="His_Phos_1"/>
    <property type="match status" value="1"/>
</dbReference>
<accession>A0ABW1SDK4</accession>
<organism evidence="2 3">
    <name type="scientific">Ponticaulis profundi</name>
    <dbReference type="NCBI Taxonomy" id="2665222"/>
    <lineage>
        <taxon>Bacteria</taxon>
        <taxon>Pseudomonadati</taxon>
        <taxon>Pseudomonadota</taxon>
        <taxon>Alphaproteobacteria</taxon>
        <taxon>Hyphomonadales</taxon>
        <taxon>Hyphomonadaceae</taxon>
        <taxon>Ponticaulis</taxon>
    </lineage>
</organism>
<dbReference type="SUPFAM" id="SSF53254">
    <property type="entry name" value="Phosphoglycerate mutase-like"/>
    <property type="match status" value="1"/>
</dbReference>
<dbReference type="Gene3D" id="3.40.50.1240">
    <property type="entry name" value="Phosphoglycerate mutase-like"/>
    <property type="match status" value="1"/>
</dbReference>